<feature type="compositionally biased region" description="Basic and acidic residues" evidence="3">
    <location>
        <begin position="265"/>
        <end position="292"/>
    </location>
</feature>
<evidence type="ECO:0000313" key="4">
    <source>
        <dbReference type="EMBL" id="KAJ2809449.1"/>
    </source>
</evidence>
<dbReference type="Proteomes" id="UP001140094">
    <property type="component" value="Unassembled WGS sequence"/>
</dbReference>
<sequence>MTDMARQLLQELMGELQDTGKKYTDPDVCKDYLVDFCPNQQFTNTKADLGPCELVHDDRLRSTYQKSDDRGRLGYEDAFYDRLQRLSHDLQRKVRRALDRITTEADEQLVNPHREEKEERAIILDERIKQMVKQIEKLGGEGQVTEAYSVYKHMERLKADLEALKRRIDSVNPMFKNEKRLEVCDVCGAFLVPNDASKRLDAHNEGKQHQGYIRIQKALEEFKKNGGSLRESRGSGMRGGDRSYSGGRGSRAHGRSRSRSNSPYHRQDSRGHNGRRQESRGYSDRRQDSRHRDSSRRRRRDDRRY</sequence>
<comment type="similarity">
    <text evidence="1">Belongs to the Luc7 family.</text>
</comment>
<feature type="coiled-coil region" evidence="2">
    <location>
        <begin position="80"/>
        <end position="134"/>
    </location>
</feature>
<keyword evidence="5" id="KW-1185">Reference proteome</keyword>
<evidence type="ECO:0000313" key="5">
    <source>
        <dbReference type="Proteomes" id="UP001140094"/>
    </source>
</evidence>
<dbReference type="OrthoDB" id="153872at2759"/>
<dbReference type="GO" id="GO:0003729">
    <property type="term" value="F:mRNA binding"/>
    <property type="evidence" value="ECO:0007669"/>
    <property type="project" value="InterPro"/>
</dbReference>
<gene>
    <name evidence="4" type="primary">LUC7</name>
    <name evidence="4" type="ORF">H4R20_000069</name>
</gene>
<feature type="region of interest" description="Disordered" evidence="3">
    <location>
        <begin position="225"/>
        <end position="305"/>
    </location>
</feature>
<dbReference type="GO" id="GO:0006376">
    <property type="term" value="P:mRNA splice site recognition"/>
    <property type="evidence" value="ECO:0007669"/>
    <property type="project" value="InterPro"/>
</dbReference>
<name>A0A9W8LVS1_9FUNG</name>
<reference evidence="4" key="1">
    <citation type="submission" date="2022-07" db="EMBL/GenBank/DDBJ databases">
        <title>Phylogenomic reconstructions and comparative analyses of Kickxellomycotina fungi.</title>
        <authorList>
            <person name="Reynolds N.K."/>
            <person name="Stajich J.E."/>
            <person name="Barry K."/>
            <person name="Grigoriev I.V."/>
            <person name="Crous P."/>
            <person name="Smith M.E."/>
        </authorList>
    </citation>
    <scope>NUCLEOTIDE SEQUENCE</scope>
    <source>
        <strain evidence="4">NRRL 1565</strain>
    </source>
</reference>
<dbReference type="AlphaFoldDB" id="A0A9W8LVS1"/>
<comment type="caution">
    <text evidence="4">The sequence shown here is derived from an EMBL/GenBank/DDBJ whole genome shotgun (WGS) entry which is preliminary data.</text>
</comment>
<protein>
    <submittedName>
        <fullName evidence="4">Splicing factor</fullName>
    </submittedName>
</protein>
<proteinExistence type="inferred from homology"/>
<organism evidence="4 5">
    <name type="scientific">Coemansia guatemalensis</name>
    <dbReference type="NCBI Taxonomy" id="2761395"/>
    <lineage>
        <taxon>Eukaryota</taxon>
        <taxon>Fungi</taxon>
        <taxon>Fungi incertae sedis</taxon>
        <taxon>Zoopagomycota</taxon>
        <taxon>Kickxellomycotina</taxon>
        <taxon>Kickxellomycetes</taxon>
        <taxon>Kickxellales</taxon>
        <taxon>Kickxellaceae</taxon>
        <taxon>Coemansia</taxon>
    </lineage>
</organism>
<dbReference type="Pfam" id="PF03194">
    <property type="entry name" value="LUC7"/>
    <property type="match status" value="1"/>
</dbReference>
<evidence type="ECO:0000256" key="1">
    <source>
        <dbReference type="ARBA" id="ARBA00005655"/>
    </source>
</evidence>
<evidence type="ECO:0000256" key="2">
    <source>
        <dbReference type="SAM" id="Coils"/>
    </source>
</evidence>
<keyword evidence="2" id="KW-0175">Coiled coil</keyword>
<accession>A0A9W8LVS1</accession>
<dbReference type="GO" id="GO:0005685">
    <property type="term" value="C:U1 snRNP"/>
    <property type="evidence" value="ECO:0007669"/>
    <property type="project" value="InterPro"/>
</dbReference>
<evidence type="ECO:0000256" key="3">
    <source>
        <dbReference type="SAM" id="MobiDB-lite"/>
    </source>
</evidence>
<dbReference type="InterPro" id="IPR004882">
    <property type="entry name" value="Luc7-rel"/>
</dbReference>
<feature type="compositionally biased region" description="Basic residues" evidence="3">
    <location>
        <begin position="293"/>
        <end position="305"/>
    </location>
</feature>
<dbReference type="EMBL" id="JANBUO010000002">
    <property type="protein sequence ID" value="KAJ2809449.1"/>
    <property type="molecule type" value="Genomic_DNA"/>
</dbReference>
<dbReference type="PANTHER" id="PTHR12375">
    <property type="entry name" value="RNA-BINDING PROTEIN LUC7-RELATED"/>
    <property type="match status" value="1"/>
</dbReference>